<feature type="domain" description="SAM" evidence="3">
    <location>
        <begin position="184"/>
        <end position="248"/>
    </location>
</feature>
<protein>
    <recommendedName>
        <fullName evidence="6">SAM and PH domain protein</fullName>
    </recommendedName>
</protein>
<feature type="region of interest" description="Disordered" evidence="1">
    <location>
        <begin position="529"/>
        <end position="644"/>
    </location>
</feature>
<feature type="compositionally biased region" description="Basic and acidic residues" evidence="1">
    <location>
        <begin position="419"/>
        <end position="458"/>
    </location>
</feature>
<dbReference type="InterPro" id="IPR001849">
    <property type="entry name" value="PH_domain"/>
</dbReference>
<dbReference type="SUPFAM" id="SSF50729">
    <property type="entry name" value="PH domain-like"/>
    <property type="match status" value="1"/>
</dbReference>
<keyword evidence="5" id="KW-1185">Reference proteome</keyword>
<feature type="region of interest" description="Disordered" evidence="1">
    <location>
        <begin position="294"/>
        <end position="317"/>
    </location>
</feature>
<dbReference type="Gene3D" id="1.10.150.50">
    <property type="entry name" value="Transcription Factor, Ets-1"/>
    <property type="match status" value="1"/>
</dbReference>
<dbReference type="PROSITE" id="PS50105">
    <property type="entry name" value="SAM_DOMAIN"/>
    <property type="match status" value="1"/>
</dbReference>
<dbReference type="SMART" id="SM00233">
    <property type="entry name" value="PH"/>
    <property type="match status" value="1"/>
</dbReference>
<dbReference type="InterPro" id="IPR013761">
    <property type="entry name" value="SAM/pointed_sf"/>
</dbReference>
<feature type="region of interest" description="Disordered" evidence="1">
    <location>
        <begin position="109"/>
        <end position="164"/>
    </location>
</feature>
<sequence length="902" mass="100133">MVDNSEFEPSLDFIKAQERLFLQSKTLPHSRSKSALSDATEILTDYDTDSLEASSDSSPYTSGDSLATGSVTTLSTVDDLRTPDSTGLTAFHFHFDDNPVKGPQGPHLFRTSEDSLDSRHRMTPDWTAEKARDDASTPGYFPTSSEECERRDTPVPDNTPMPPPPPPAPVVPIEIESQDDISNWSPNMVVNWLQLQGFEDTVIEKFFINDITGSILLELQPEDLKELEISSFGKRHQLMTCIRHLRRSAYSSSVRSCDSGMSTPDPSSRNGTTTPQSMNAEVGVECVSPIIDDEPCRSRSGSHSKQQLRQKRGRHAAEIVPEDSVSIVAIEQLLPKLHMCSKGEDCRKWQRQQVKVARLLQDLQMEGFGGGVVVAGNPGMATTEEPRSKTPKADGRTSRSSTKTPKAEAKSPRVPSRPSRAEARTPRAEARPSRAEARTPKSPREEARTPRAETKTPKLEVTAPKPETTVSKTDAKTPKSDVTPSLVASSDIMGPNHLADLQLSQERLNGVQSRDPQENVRNFLSFQRLSQLQPVTDPATPPAEHTPATDSPKSPERNASLSESLKQLPKLRIPSMQAPSETTFSPNSLAQRTITPSILQRSRQLPNPNREKSANPYSSLLSPSDFYRNDPHYGQRTPLSSGDAPLTAIQITPSRYFSQSVPPDMRFGRHALNEPDSQARPAFPRLDNHRRLHSAANGQNFQRLNPVAERSPLPPIDTPQDLVNTPRAGPGRHNPFSPNSAHANDIIHSGWMKKRKTTKLIRHEWEDHHFALRGTHLYMYEDEDAAHRDSKALERIDVDDYAVACSSLQSNSKLTAAFKKTVLKRVNDPRGDGAFVFSLIPAPNNSSTSFERKSFFTGPKSHHFAVTTREERIDWMRELMLAKALKRGQESGDSLNLNGQPF</sequence>
<dbReference type="Proteomes" id="UP001610563">
    <property type="component" value="Unassembled WGS sequence"/>
</dbReference>
<dbReference type="PROSITE" id="PS50003">
    <property type="entry name" value="PH_DOMAIN"/>
    <property type="match status" value="1"/>
</dbReference>
<feature type="region of interest" description="Disordered" evidence="1">
    <location>
        <begin position="374"/>
        <end position="491"/>
    </location>
</feature>
<feature type="compositionally biased region" description="Basic residues" evidence="1">
    <location>
        <begin position="300"/>
        <end position="314"/>
    </location>
</feature>
<feature type="domain" description="PH" evidence="2">
    <location>
        <begin position="745"/>
        <end position="884"/>
    </location>
</feature>
<evidence type="ECO:0008006" key="6">
    <source>
        <dbReference type="Google" id="ProtNLM"/>
    </source>
</evidence>
<evidence type="ECO:0000313" key="5">
    <source>
        <dbReference type="Proteomes" id="UP001610563"/>
    </source>
</evidence>
<dbReference type="CDD" id="cd09535">
    <property type="entry name" value="SAM_BOI-like_fungal"/>
    <property type="match status" value="1"/>
</dbReference>
<name>A0ABR4GIK8_9EURO</name>
<dbReference type="SUPFAM" id="SSF47769">
    <property type="entry name" value="SAM/Pointed domain"/>
    <property type="match status" value="1"/>
</dbReference>
<organism evidence="4 5">
    <name type="scientific">Aspergillus keveii</name>
    <dbReference type="NCBI Taxonomy" id="714993"/>
    <lineage>
        <taxon>Eukaryota</taxon>
        <taxon>Fungi</taxon>
        <taxon>Dikarya</taxon>
        <taxon>Ascomycota</taxon>
        <taxon>Pezizomycotina</taxon>
        <taxon>Eurotiomycetes</taxon>
        <taxon>Eurotiomycetidae</taxon>
        <taxon>Eurotiales</taxon>
        <taxon>Aspergillaceae</taxon>
        <taxon>Aspergillus</taxon>
        <taxon>Aspergillus subgen. Nidulantes</taxon>
    </lineage>
</organism>
<gene>
    <name evidence="4" type="ORF">BJX66DRAFT_13197</name>
</gene>
<evidence type="ECO:0000256" key="1">
    <source>
        <dbReference type="SAM" id="MobiDB-lite"/>
    </source>
</evidence>
<dbReference type="SMART" id="SM00454">
    <property type="entry name" value="SAM"/>
    <property type="match status" value="1"/>
</dbReference>
<proteinExistence type="predicted"/>
<dbReference type="Pfam" id="PF07647">
    <property type="entry name" value="SAM_2"/>
    <property type="match status" value="1"/>
</dbReference>
<dbReference type="Gene3D" id="2.30.29.30">
    <property type="entry name" value="Pleckstrin-homology domain (PH domain)/Phosphotyrosine-binding domain (PTB)"/>
    <property type="match status" value="1"/>
</dbReference>
<feature type="compositionally biased region" description="Polar residues" evidence="1">
    <location>
        <begin position="577"/>
        <end position="607"/>
    </location>
</feature>
<comment type="caution">
    <text evidence="4">The sequence shown here is derived from an EMBL/GenBank/DDBJ whole genome shotgun (WGS) entry which is preliminary data.</text>
</comment>
<feature type="compositionally biased region" description="Low complexity" evidence="1">
    <location>
        <begin position="536"/>
        <end position="549"/>
    </location>
</feature>
<accession>A0ABR4GIK8</accession>
<feature type="region of interest" description="Disordered" evidence="1">
    <location>
        <begin position="253"/>
        <end position="279"/>
    </location>
</feature>
<dbReference type="InterPro" id="IPR001660">
    <property type="entry name" value="SAM"/>
</dbReference>
<evidence type="ECO:0000313" key="4">
    <source>
        <dbReference type="EMBL" id="KAL2798874.1"/>
    </source>
</evidence>
<feature type="region of interest" description="Disordered" evidence="1">
    <location>
        <begin position="50"/>
        <end position="69"/>
    </location>
</feature>
<dbReference type="Pfam" id="PF00169">
    <property type="entry name" value="PH"/>
    <property type="match status" value="1"/>
</dbReference>
<evidence type="ECO:0000259" key="2">
    <source>
        <dbReference type="PROSITE" id="PS50003"/>
    </source>
</evidence>
<feature type="compositionally biased region" description="Basic and acidic residues" evidence="1">
    <location>
        <begin position="110"/>
        <end position="135"/>
    </location>
</feature>
<feature type="region of interest" description="Disordered" evidence="1">
    <location>
        <begin position="696"/>
        <end position="743"/>
    </location>
</feature>
<dbReference type="EMBL" id="JBFTWV010000010">
    <property type="protein sequence ID" value="KAL2798874.1"/>
    <property type="molecule type" value="Genomic_DNA"/>
</dbReference>
<feature type="compositionally biased region" description="Low complexity" evidence="1">
    <location>
        <begin position="54"/>
        <end position="65"/>
    </location>
</feature>
<dbReference type="InterPro" id="IPR011993">
    <property type="entry name" value="PH-like_dom_sf"/>
</dbReference>
<evidence type="ECO:0000259" key="3">
    <source>
        <dbReference type="PROSITE" id="PS50105"/>
    </source>
</evidence>
<reference evidence="4 5" key="1">
    <citation type="submission" date="2024-07" db="EMBL/GenBank/DDBJ databases">
        <title>Section-level genome sequencing and comparative genomics of Aspergillus sections Usti and Cavernicolus.</title>
        <authorList>
            <consortium name="Lawrence Berkeley National Laboratory"/>
            <person name="Nybo J.L."/>
            <person name="Vesth T.C."/>
            <person name="Theobald S."/>
            <person name="Frisvad J.C."/>
            <person name="Larsen T.O."/>
            <person name="Kjaerboelling I."/>
            <person name="Rothschild-Mancinelli K."/>
            <person name="Lyhne E.K."/>
            <person name="Kogle M.E."/>
            <person name="Barry K."/>
            <person name="Clum A."/>
            <person name="Na H."/>
            <person name="Ledsgaard L."/>
            <person name="Lin J."/>
            <person name="Lipzen A."/>
            <person name="Kuo A."/>
            <person name="Riley R."/>
            <person name="Mondo S."/>
            <person name="Labutti K."/>
            <person name="Haridas S."/>
            <person name="Pangalinan J."/>
            <person name="Salamov A.A."/>
            <person name="Simmons B.A."/>
            <person name="Magnuson J.K."/>
            <person name="Chen J."/>
            <person name="Drula E."/>
            <person name="Henrissat B."/>
            <person name="Wiebenga A."/>
            <person name="Lubbers R.J."/>
            <person name="Gomes A.C."/>
            <person name="Makela M.R."/>
            <person name="Stajich J."/>
            <person name="Grigoriev I.V."/>
            <person name="Mortensen U.H."/>
            <person name="De Vries R.P."/>
            <person name="Baker S.E."/>
            <person name="Andersen M.R."/>
        </authorList>
    </citation>
    <scope>NUCLEOTIDE SEQUENCE [LARGE SCALE GENOMIC DNA]</scope>
    <source>
        <strain evidence="4 5">CBS 209.92</strain>
    </source>
</reference>
<feature type="compositionally biased region" description="Basic and acidic residues" evidence="1">
    <location>
        <begin position="384"/>
        <end position="397"/>
    </location>
</feature>